<sequence length="294" mass="30976">MDPATTASLIKVGGSLLGGLFGRKKSKPKYVVPPYDKIRAALENAGYNPAAGANAQGAVVSGSQNFMGSAIADAALHLADGMQDKAAQEGEAQKLREENAQLAKKVQDLTIRPRVGGIYSGNVSTPSIRSAMGVSDGRSGRTAQGANSNSANVDSGVSGASDASGGVPLRELSETLPVDPRREVDNNPVSTGPGFMVIDNPVFDFPIYVPTLDGDEPLGFTDLPALGASYLGSRIYANRATLGPKRSTNDLTFGDQGYPRDYARPPGTAKKSRRWDPPYIDYPMYRPTPFAGPR</sequence>
<feature type="compositionally biased region" description="Low complexity" evidence="2">
    <location>
        <begin position="153"/>
        <end position="167"/>
    </location>
</feature>
<gene>
    <name evidence="3" type="ORF">PSM7751_00846</name>
</gene>
<dbReference type="RefSeq" id="WP_143515574.1">
    <property type="nucleotide sequence ID" value="NZ_FWFN01000002.1"/>
</dbReference>
<dbReference type="AlphaFoldDB" id="A0A1X6YLZ2"/>
<dbReference type="Proteomes" id="UP000193963">
    <property type="component" value="Unassembled WGS sequence"/>
</dbReference>
<keyword evidence="1" id="KW-0175">Coiled coil</keyword>
<feature type="region of interest" description="Disordered" evidence="2">
    <location>
        <begin position="244"/>
        <end position="275"/>
    </location>
</feature>
<name>A0A1X6YLZ2_9RHOB</name>
<evidence type="ECO:0000256" key="2">
    <source>
        <dbReference type="SAM" id="MobiDB-lite"/>
    </source>
</evidence>
<keyword evidence="4" id="KW-1185">Reference proteome</keyword>
<reference evidence="3 4" key="1">
    <citation type="submission" date="2017-03" db="EMBL/GenBank/DDBJ databases">
        <authorList>
            <person name="Afonso C.L."/>
            <person name="Miller P.J."/>
            <person name="Scott M.A."/>
            <person name="Spackman E."/>
            <person name="Goraichik I."/>
            <person name="Dimitrov K.M."/>
            <person name="Suarez D.L."/>
            <person name="Swayne D.E."/>
        </authorList>
    </citation>
    <scope>NUCLEOTIDE SEQUENCE [LARGE SCALE GENOMIC DNA]</scope>
    <source>
        <strain evidence="3 4">CECT 7751</strain>
    </source>
</reference>
<proteinExistence type="predicted"/>
<evidence type="ECO:0000313" key="3">
    <source>
        <dbReference type="EMBL" id="SLN24706.1"/>
    </source>
</evidence>
<protein>
    <submittedName>
        <fullName evidence="3">Uncharacterized protein</fullName>
    </submittedName>
</protein>
<dbReference type="OrthoDB" id="7876970at2"/>
<accession>A0A1X6YLZ2</accession>
<dbReference type="EMBL" id="FWFN01000002">
    <property type="protein sequence ID" value="SLN24706.1"/>
    <property type="molecule type" value="Genomic_DNA"/>
</dbReference>
<feature type="region of interest" description="Disordered" evidence="2">
    <location>
        <begin position="129"/>
        <end position="187"/>
    </location>
</feature>
<feature type="compositionally biased region" description="Polar residues" evidence="2">
    <location>
        <begin position="141"/>
        <end position="152"/>
    </location>
</feature>
<organism evidence="3 4">
    <name type="scientific">Pseudooceanicola marinus</name>
    <dbReference type="NCBI Taxonomy" id="396013"/>
    <lineage>
        <taxon>Bacteria</taxon>
        <taxon>Pseudomonadati</taxon>
        <taxon>Pseudomonadota</taxon>
        <taxon>Alphaproteobacteria</taxon>
        <taxon>Rhodobacterales</taxon>
        <taxon>Paracoccaceae</taxon>
        <taxon>Pseudooceanicola</taxon>
    </lineage>
</organism>
<feature type="coiled-coil region" evidence="1">
    <location>
        <begin position="78"/>
        <end position="112"/>
    </location>
</feature>
<evidence type="ECO:0000256" key="1">
    <source>
        <dbReference type="SAM" id="Coils"/>
    </source>
</evidence>
<evidence type="ECO:0000313" key="4">
    <source>
        <dbReference type="Proteomes" id="UP000193963"/>
    </source>
</evidence>